<keyword evidence="4 8" id="KW-0812">Transmembrane</keyword>
<feature type="transmembrane region" description="Helical" evidence="8">
    <location>
        <begin position="453"/>
        <end position="477"/>
    </location>
</feature>
<dbReference type="AlphaFoldDB" id="A0A9N8ZI16"/>
<dbReference type="Gene3D" id="1.20.1420.30">
    <property type="entry name" value="NCX, central ion-binding region"/>
    <property type="match status" value="2"/>
</dbReference>
<feature type="transmembrane region" description="Helical" evidence="8">
    <location>
        <begin position="345"/>
        <end position="364"/>
    </location>
</feature>
<keyword evidence="6" id="KW-0406">Ion transport</keyword>
<evidence type="ECO:0000256" key="1">
    <source>
        <dbReference type="ARBA" id="ARBA00004127"/>
    </source>
</evidence>
<evidence type="ECO:0000256" key="5">
    <source>
        <dbReference type="ARBA" id="ARBA00022989"/>
    </source>
</evidence>
<evidence type="ECO:0000313" key="10">
    <source>
        <dbReference type="EMBL" id="CAG8496471.1"/>
    </source>
</evidence>
<feature type="transmembrane region" description="Helical" evidence="8">
    <location>
        <begin position="320"/>
        <end position="339"/>
    </location>
</feature>
<evidence type="ECO:0000313" key="11">
    <source>
        <dbReference type="Proteomes" id="UP000789759"/>
    </source>
</evidence>
<comment type="caution">
    <text evidence="10">The sequence shown here is derived from an EMBL/GenBank/DDBJ whole genome shotgun (WGS) entry which is preliminary data.</text>
</comment>
<feature type="transmembrane region" description="Helical" evidence="8">
    <location>
        <begin position="295"/>
        <end position="313"/>
    </location>
</feature>
<feature type="transmembrane region" description="Helical" evidence="8">
    <location>
        <begin position="52"/>
        <end position="76"/>
    </location>
</feature>
<dbReference type="Pfam" id="PF01699">
    <property type="entry name" value="Na_Ca_ex"/>
    <property type="match status" value="2"/>
</dbReference>
<evidence type="ECO:0000256" key="6">
    <source>
        <dbReference type="ARBA" id="ARBA00023065"/>
    </source>
</evidence>
<evidence type="ECO:0000256" key="7">
    <source>
        <dbReference type="ARBA" id="ARBA00023136"/>
    </source>
</evidence>
<gene>
    <name evidence="10" type="ORF">CPELLU_LOCUS2238</name>
</gene>
<feature type="transmembrane region" description="Helical" evidence="8">
    <location>
        <begin position="569"/>
        <end position="589"/>
    </location>
</feature>
<evidence type="ECO:0000256" key="3">
    <source>
        <dbReference type="ARBA" id="ARBA00022448"/>
    </source>
</evidence>
<keyword evidence="5 8" id="KW-1133">Transmembrane helix</keyword>
<keyword evidence="11" id="KW-1185">Reference proteome</keyword>
<dbReference type="EMBL" id="CAJVQA010000940">
    <property type="protein sequence ID" value="CAG8496471.1"/>
    <property type="molecule type" value="Genomic_DNA"/>
</dbReference>
<organism evidence="10 11">
    <name type="scientific">Cetraspora pellucida</name>
    <dbReference type="NCBI Taxonomy" id="1433469"/>
    <lineage>
        <taxon>Eukaryota</taxon>
        <taxon>Fungi</taxon>
        <taxon>Fungi incertae sedis</taxon>
        <taxon>Mucoromycota</taxon>
        <taxon>Glomeromycotina</taxon>
        <taxon>Glomeromycetes</taxon>
        <taxon>Diversisporales</taxon>
        <taxon>Gigasporaceae</taxon>
        <taxon>Cetraspora</taxon>
    </lineage>
</organism>
<accession>A0A9N8ZI16</accession>
<dbReference type="InterPro" id="IPR004713">
    <property type="entry name" value="CaH_exchang"/>
</dbReference>
<evidence type="ECO:0000256" key="4">
    <source>
        <dbReference type="ARBA" id="ARBA00022692"/>
    </source>
</evidence>
<feature type="domain" description="Sodium/calcium exchanger membrane region" evidence="9">
    <location>
        <begin position="216"/>
        <end position="261"/>
    </location>
</feature>
<proteinExistence type="inferred from homology"/>
<protein>
    <submittedName>
        <fullName evidence="10">8334_t:CDS:1</fullName>
    </submittedName>
</protein>
<dbReference type="PANTHER" id="PTHR31503:SF22">
    <property type="entry name" value="VACUOLAR CALCIUM ION TRANSPORTER"/>
    <property type="match status" value="1"/>
</dbReference>
<comment type="subcellular location">
    <subcellularLocation>
        <location evidence="1">Endomembrane system</location>
        <topology evidence="1">Multi-pass membrane protein</topology>
    </subcellularLocation>
</comment>
<feature type="transmembrane region" description="Helical" evidence="8">
    <location>
        <begin position="522"/>
        <end position="549"/>
    </location>
</feature>
<feature type="transmembrane region" description="Helical" evidence="8">
    <location>
        <begin position="164"/>
        <end position="190"/>
    </location>
</feature>
<keyword evidence="3" id="KW-0813">Transport</keyword>
<dbReference type="InterPro" id="IPR044880">
    <property type="entry name" value="NCX_ion-bd_dom_sf"/>
</dbReference>
<feature type="transmembrane region" description="Helical" evidence="8">
    <location>
        <begin position="25"/>
        <end position="46"/>
    </location>
</feature>
<evidence type="ECO:0000256" key="2">
    <source>
        <dbReference type="ARBA" id="ARBA00008170"/>
    </source>
</evidence>
<comment type="similarity">
    <text evidence="2">Belongs to the Ca(2+):cation antiporter (CaCA) (TC 2.A.19) family.</text>
</comment>
<keyword evidence="7 8" id="KW-0472">Membrane</keyword>
<reference evidence="10" key="1">
    <citation type="submission" date="2021-06" db="EMBL/GenBank/DDBJ databases">
        <authorList>
            <person name="Kallberg Y."/>
            <person name="Tangrot J."/>
            <person name="Rosling A."/>
        </authorList>
    </citation>
    <scope>NUCLEOTIDE SEQUENCE</scope>
    <source>
        <strain evidence="10">FL966</strain>
    </source>
</reference>
<dbReference type="PANTHER" id="PTHR31503">
    <property type="entry name" value="VACUOLAR CALCIUM ION TRANSPORTER"/>
    <property type="match status" value="1"/>
</dbReference>
<feature type="transmembrane region" description="Helical" evidence="8">
    <location>
        <begin position="419"/>
        <end position="441"/>
    </location>
</feature>
<dbReference type="InterPro" id="IPR004837">
    <property type="entry name" value="NaCa_Exmemb"/>
</dbReference>
<dbReference type="GO" id="GO:0015369">
    <property type="term" value="F:calcium:proton antiporter activity"/>
    <property type="evidence" value="ECO:0007669"/>
    <property type="project" value="UniProtKB-ARBA"/>
</dbReference>
<evidence type="ECO:0000259" key="9">
    <source>
        <dbReference type="Pfam" id="PF01699"/>
    </source>
</evidence>
<dbReference type="GO" id="GO:0006874">
    <property type="term" value="P:intracellular calcium ion homeostasis"/>
    <property type="evidence" value="ECO:0007669"/>
    <property type="project" value="TreeGrafter"/>
</dbReference>
<dbReference type="GO" id="GO:0012505">
    <property type="term" value="C:endomembrane system"/>
    <property type="evidence" value="ECO:0007669"/>
    <property type="project" value="UniProtKB-SubCell"/>
</dbReference>
<sequence>MSQSTQKTPKLSLKQTFIRIIGSSLLNRLVFLSTLVLVPVGYIVFFLSSNSILVFVINSLAIISSAKLLTFASNGISYQLFRNYQNVIHSNLLEFNFVELIITINALKEGQILVVQAAVIGSICSQILLVFGFCILVGGINILGKKYIEKRHTEKKQPELEIEFSSVIAQMGSSVLTLACSTLVLSAAFSLFAAKTSSNIIGNRTNGKEFISLGASLVLLAIMIVIIVFSAKYLVKSIEGIVALHGISKTFIGLVLLPIVGHGAKYALFDDNTQSDDNSKIKIQQAIIISFESSIQTALLIIPILVIVGWIINQPMSLSFSPFETICLFIAILLNNYLVQPHGSIVNISLSNLVEFIITINALVNGQIRVVQAAMLGSIFSQILLVLGFCFLFGGINVIRESKGIILEQSFSSTVAQMSSSVLTLACSTLILSAAFSFFATTTSSNPIEKPHISIIASLALLVVMTAIIALSAKFLIKSIEGLVTSLDISRSFIGLILLPIVGHGAKYILSTKAARKNEMNRAIIISVGSSTQTALLITPLLVIVGWIINQPMSLFFSSYETIYGKSNWLEGVLLLATYTIVALSFFYYPDL</sequence>
<feature type="domain" description="Sodium/calcium exchanger membrane region" evidence="9">
    <location>
        <begin position="458"/>
        <end position="586"/>
    </location>
</feature>
<evidence type="ECO:0000256" key="8">
    <source>
        <dbReference type="SAM" id="Phobius"/>
    </source>
</evidence>
<dbReference type="Proteomes" id="UP000789759">
    <property type="component" value="Unassembled WGS sequence"/>
</dbReference>
<dbReference type="GO" id="GO:0000329">
    <property type="term" value="C:fungal-type vacuole membrane"/>
    <property type="evidence" value="ECO:0007669"/>
    <property type="project" value="TreeGrafter"/>
</dbReference>
<feature type="transmembrane region" description="Helical" evidence="8">
    <location>
        <begin position="376"/>
        <end position="399"/>
    </location>
</feature>
<dbReference type="OrthoDB" id="1699231at2759"/>
<feature type="transmembrane region" description="Helical" evidence="8">
    <location>
        <begin position="113"/>
        <end position="143"/>
    </location>
</feature>
<name>A0A9N8ZI16_9GLOM</name>
<feature type="transmembrane region" description="Helical" evidence="8">
    <location>
        <begin position="210"/>
        <end position="229"/>
    </location>
</feature>